<accession>A0A6A4HU68</accession>
<name>A0A6A4HU68_9AGAR</name>
<reference evidence="3" key="1">
    <citation type="journal article" date="2019" name="Environ. Microbiol.">
        <title>Fungal ecological strategies reflected in gene transcription - a case study of two litter decomposers.</title>
        <authorList>
            <person name="Barbi F."/>
            <person name="Kohler A."/>
            <person name="Barry K."/>
            <person name="Baskaran P."/>
            <person name="Daum C."/>
            <person name="Fauchery L."/>
            <person name="Ihrmark K."/>
            <person name="Kuo A."/>
            <person name="LaButti K."/>
            <person name="Lipzen A."/>
            <person name="Morin E."/>
            <person name="Grigoriev I.V."/>
            <person name="Henrissat B."/>
            <person name="Lindahl B."/>
            <person name="Martin F."/>
        </authorList>
    </citation>
    <scope>NUCLEOTIDE SEQUENCE</scope>
    <source>
        <strain evidence="3">JB14</strain>
    </source>
</reference>
<organism evidence="3 4">
    <name type="scientific">Gymnopus androsaceus JB14</name>
    <dbReference type="NCBI Taxonomy" id="1447944"/>
    <lineage>
        <taxon>Eukaryota</taxon>
        <taxon>Fungi</taxon>
        <taxon>Dikarya</taxon>
        <taxon>Basidiomycota</taxon>
        <taxon>Agaricomycotina</taxon>
        <taxon>Agaricomycetes</taxon>
        <taxon>Agaricomycetidae</taxon>
        <taxon>Agaricales</taxon>
        <taxon>Marasmiineae</taxon>
        <taxon>Omphalotaceae</taxon>
        <taxon>Gymnopus</taxon>
    </lineage>
</organism>
<keyword evidence="4" id="KW-1185">Reference proteome</keyword>
<feature type="compositionally biased region" description="Low complexity" evidence="1">
    <location>
        <begin position="141"/>
        <end position="172"/>
    </location>
</feature>
<dbReference type="EMBL" id="ML769456">
    <property type="protein sequence ID" value="KAE9400497.1"/>
    <property type="molecule type" value="Genomic_DNA"/>
</dbReference>
<proteinExistence type="predicted"/>
<evidence type="ECO:0000313" key="4">
    <source>
        <dbReference type="Proteomes" id="UP000799118"/>
    </source>
</evidence>
<dbReference type="Proteomes" id="UP000799118">
    <property type="component" value="Unassembled WGS sequence"/>
</dbReference>
<dbReference type="AlphaFoldDB" id="A0A6A4HU68"/>
<protein>
    <submittedName>
        <fullName evidence="3">Uncharacterized protein</fullName>
    </submittedName>
</protein>
<feature type="region of interest" description="Disordered" evidence="1">
    <location>
        <begin position="141"/>
        <end position="179"/>
    </location>
</feature>
<feature type="signal peptide" evidence="2">
    <location>
        <begin position="1"/>
        <end position="17"/>
    </location>
</feature>
<keyword evidence="2" id="KW-0732">Signal</keyword>
<sequence>MFAEVSIVVAILSAASGLTFNTPKNVVAGSVSSVSWTANSSDPIFSLILIVEPERLRQIPGINEFTLATNLDPLTASPLAVEWPNIATLPSILRAVNISNIDNIYAQSDQFSGTVSVASSITPTSSSTTFTSSPIAPTVSSITTTSSLTPTSNSTTLARVSSLSPGSSTQTSNQSRGTSTSVYNFASDIRINIDLSHCH</sequence>
<evidence type="ECO:0000256" key="1">
    <source>
        <dbReference type="SAM" id="MobiDB-lite"/>
    </source>
</evidence>
<feature type="chain" id="PRO_5025492384" evidence="2">
    <location>
        <begin position="18"/>
        <end position="199"/>
    </location>
</feature>
<evidence type="ECO:0000313" key="3">
    <source>
        <dbReference type="EMBL" id="KAE9400497.1"/>
    </source>
</evidence>
<evidence type="ECO:0000256" key="2">
    <source>
        <dbReference type="SAM" id="SignalP"/>
    </source>
</evidence>
<gene>
    <name evidence="3" type="ORF">BT96DRAFT_993014</name>
</gene>
<dbReference type="OrthoDB" id="5420143at2759"/>